<proteinExistence type="predicted"/>
<feature type="compositionally biased region" description="Basic residues" evidence="1">
    <location>
        <begin position="1"/>
        <end position="39"/>
    </location>
</feature>
<name>A0A6C0AV51_9ZZZZ</name>
<protein>
    <submittedName>
        <fullName evidence="2">Uncharacterized protein</fullName>
    </submittedName>
</protein>
<evidence type="ECO:0000313" key="2">
    <source>
        <dbReference type="EMBL" id="QHS83161.1"/>
    </source>
</evidence>
<evidence type="ECO:0000256" key="1">
    <source>
        <dbReference type="SAM" id="MobiDB-lite"/>
    </source>
</evidence>
<reference evidence="2" key="1">
    <citation type="journal article" date="2020" name="Nature">
        <title>Giant virus diversity and host interactions through global metagenomics.</title>
        <authorList>
            <person name="Schulz F."/>
            <person name="Roux S."/>
            <person name="Paez-Espino D."/>
            <person name="Jungbluth S."/>
            <person name="Walsh D.A."/>
            <person name="Denef V.J."/>
            <person name="McMahon K.D."/>
            <person name="Konstantinidis K.T."/>
            <person name="Eloe-Fadrosh E.A."/>
            <person name="Kyrpides N.C."/>
            <person name="Woyke T."/>
        </authorList>
    </citation>
    <scope>NUCLEOTIDE SEQUENCE</scope>
    <source>
        <strain evidence="2">GVMAG-S-ERX555943-30</strain>
    </source>
</reference>
<dbReference type="AlphaFoldDB" id="A0A6C0AV51"/>
<feature type="region of interest" description="Disordered" evidence="1">
    <location>
        <begin position="202"/>
        <end position="241"/>
    </location>
</feature>
<organism evidence="2">
    <name type="scientific">viral metagenome</name>
    <dbReference type="NCBI Taxonomy" id="1070528"/>
    <lineage>
        <taxon>unclassified sequences</taxon>
        <taxon>metagenomes</taxon>
        <taxon>organismal metagenomes</taxon>
    </lineage>
</organism>
<sequence>MARKTLKKGRSHHKKVGSHHNKTVKGGSYHKKGGSYHKKGGMDDYIPKPGLMTKAYRMAANAVGHKTKGQKADEEYVQIVAKQRADEEALAKKIAENEKIIAEDNNPEIDGRTIYSMVIKKEKNTEKLTEEEKNLIDNGHFYQYSDYDMRLIDLGKATKTDFEGGQATQGIPVYMVKFCKDGNCSFTDVAAGSKNYTFRYRLPAPPAPPMNEQPGGYLKKNKDSKKSKAKKGSKKNKNSPK</sequence>
<feature type="compositionally biased region" description="Basic residues" evidence="1">
    <location>
        <begin position="227"/>
        <end position="241"/>
    </location>
</feature>
<dbReference type="EMBL" id="MN738749">
    <property type="protein sequence ID" value="QHS83161.1"/>
    <property type="molecule type" value="Genomic_DNA"/>
</dbReference>
<feature type="region of interest" description="Disordered" evidence="1">
    <location>
        <begin position="1"/>
        <end position="42"/>
    </location>
</feature>
<accession>A0A6C0AV51</accession>